<keyword evidence="3" id="KW-0813">Transport</keyword>
<organism evidence="9 10">
    <name type="scientific">Micavibrio aeruginosavorus</name>
    <dbReference type="NCBI Taxonomy" id="349221"/>
    <lineage>
        <taxon>Bacteria</taxon>
        <taxon>Pseudomonadati</taxon>
        <taxon>Bdellovibrionota</taxon>
        <taxon>Bdellovibrionia</taxon>
        <taxon>Bdellovibrionales</taxon>
        <taxon>Pseudobdellovibrionaceae</taxon>
        <taxon>Micavibrio</taxon>
    </lineage>
</organism>
<feature type="transmembrane region" description="Helical" evidence="8">
    <location>
        <begin position="449"/>
        <end position="471"/>
    </location>
</feature>
<keyword evidence="4 8" id="KW-0812">Transmembrane</keyword>
<dbReference type="GO" id="GO:0005886">
    <property type="term" value="C:plasma membrane"/>
    <property type="evidence" value="ECO:0007669"/>
    <property type="project" value="TreeGrafter"/>
</dbReference>
<keyword evidence="6 8" id="KW-0472">Membrane</keyword>
<feature type="transmembrane region" description="Helical" evidence="8">
    <location>
        <begin position="37"/>
        <end position="64"/>
    </location>
</feature>
<dbReference type="AlphaFoldDB" id="A0A7T5R4J1"/>
<evidence type="ECO:0000256" key="5">
    <source>
        <dbReference type="ARBA" id="ARBA00022989"/>
    </source>
</evidence>
<sequence length="503" mass="54647">MLFWFVIAYWVVSVLIGLWAGSKVHNTRDFAIAGRHLPFYMVVATVFATWFGSESVLGIPATFLGEGIGGIIADPFGASLCLILFGLFLAGPLYKMNLLTIGDFYKKRYGRTAEVMTTLAIVISYLGWVGAQITALGLVFNIVSGGEISQFWGMWIGSLTILIYTFFGGMWAVAITDLLQMVIIVLGMVYIGGEVAEMVPGGVMGVVDHAVAAGKFSNFWPSMDLVGIIAFAAALMTMMFGSMPQQDVFQRAQSAKKLEYAKWGSVLGGSLYFFFTFIPMFLAYSAFLIAPDMVATHMAEDGDPQMILPSLILEKAPLIAQIIFFGALLSAIKSCASATLLAPSVTFTENILRPLHPGISDRNLLKAMRWVTMIFTLLVTLYAINSDASIFEMVENAYQITLATAFVPLVFGIFWRKATNQGALAAIFCGLFVWVGCLIFAPADSVLPPQFAGLLASFAGMMVGSLMPQFVRNDPTVFDRLKSGQMAEVIPETEQPDALSGKV</sequence>
<comment type="similarity">
    <text evidence="2 7">Belongs to the sodium:solute symporter (SSF) (TC 2.A.21) family.</text>
</comment>
<feature type="transmembrane region" description="Helical" evidence="8">
    <location>
        <begin position="152"/>
        <end position="174"/>
    </location>
</feature>
<dbReference type="PANTHER" id="PTHR48086">
    <property type="entry name" value="SODIUM/PROLINE SYMPORTER-RELATED"/>
    <property type="match status" value="1"/>
</dbReference>
<evidence type="ECO:0000313" key="9">
    <source>
        <dbReference type="EMBL" id="QQG37402.1"/>
    </source>
</evidence>
<dbReference type="Gene3D" id="1.20.1730.10">
    <property type="entry name" value="Sodium/glucose cotransporter"/>
    <property type="match status" value="1"/>
</dbReference>
<evidence type="ECO:0000313" key="10">
    <source>
        <dbReference type="Proteomes" id="UP000595362"/>
    </source>
</evidence>
<feature type="transmembrane region" description="Helical" evidence="8">
    <location>
        <begin position="219"/>
        <end position="242"/>
    </location>
</feature>
<feature type="transmembrane region" description="Helical" evidence="8">
    <location>
        <begin position="422"/>
        <end position="443"/>
    </location>
</feature>
<feature type="transmembrane region" description="Helical" evidence="8">
    <location>
        <begin position="263"/>
        <end position="290"/>
    </location>
</feature>
<keyword evidence="5 8" id="KW-1133">Transmembrane helix</keyword>
<dbReference type="InterPro" id="IPR001734">
    <property type="entry name" value="Na/solute_symporter"/>
</dbReference>
<evidence type="ECO:0000256" key="4">
    <source>
        <dbReference type="ARBA" id="ARBA00022692"/>
    </source>
</evidence>
<dbReference type="PANTHER" id="PTHR48086:SF7">
    <property type="entry name" value="SODIUM-SOLUTE SYMPORTER-RELATED"/>
    <property type="match status" value="1"/>
</dbReference>
<dbReference type="InterPro" id="IPR038377">
    <property type="entry name" value="Na/Glc_symporter_sf"/>
</dbReference>
<evidence type="ECO:0000256" key="1">
    <source>
        <dbReference type="ARBA" id="ARBA00004141"/>
    </source>
</evidence>
<feature type="transmembrane region" description="Helical" evidence="8">
    <location>
        <begin position="76"/>
        <end position="94"/>
    </location>
</feature>
<feature type="transmembrane region" description="Helical" evidence="8">
    <location>
        <begin position="6"/>
        <end position="25"/>
    </location>
</feature>
<feature type="transmembrane region" description="Helical" evidence="8">
    <location>
        <begin position="318"/>
        <end position="346"/>
    </location>
</feature>
<dbReference type="InterPro" id="IPR050277">
    <property type="entry name" value="Sodium:Solute_Symporter"/>
</dbReference>
<feature type="transmembrane region" description="Helical" evidence="8">
    <location>
        <begin position="397"/>
        <end position="415"/>
    </location>
</feature>
<dbReference type="PROSITE" id="PS50283">
    <property type="entry name" value="NA_SOLUT_SYMP_3"/>
    <property type="match status" value="1"/>
</dbReference>
<evidence type="ECO:0000256" key="3">
    <source>
        <dbReference type="ARBA" id="ARBA00022448"/>
    </source>
</evidence>
<dbReference type="GO" id="GO:0022857">
    <property type="term" value="F:transmembrane transporter activity"/>
    <property type="evidence" value="ECO:0007669"/>
    <property type="project" value="InterPro"/>
</dbReference>
<evidence type="ECO:0000256" key="6">
    <source>
        <dbReference type="ARBA" id="ARBA00023136"/>
    </source>
</evidence>
<dbReference type="EMBL" id="CP066681">
    <property type="protein sequence ID" value="QQG37402.1"/>
    <property type="molecule type" value="Genomic_DNA"/>
</dbReference>
<comment type="subcellular location">
    <subcellularLocation>
        <location evidence="1">Membrane</location>
        <topology evidence="1">Multi-pass membrane protein</topology>
    </subcellularLocation>
</comment>
<evidence type="ECO:0000256" key="8">
    <source>
        <dbReference type="SAM" id="Phobius"/>
    </source>
</evidence>
<dbReference type="CDD" id="cd11474">
    <property type="entry name" value="SLC5sbd_CHT"/>
    <property type="match status" value="1"/>
</dbReference>
<feature type="transmembrane region" description="Helical" evidence="8">
    <location>
        <begin position="367"/>
        <end position="385"/>
    </location>
</feature>
<evidence type="ECO:0000256" key="2">
    <source>
        <dbReference type="ARBA" id="ARBA00006434"/>
    </source>
</evidence>
<feature type="transmembrane region" description="Helical" evidence="8">
    <location>
        <begin position="115"/>
        <end position="140"/>
    </location>
</feature>
<protein>
    <submittedName>
        <fullName evidence="9">Sodium:solute symporter family protein</fullName>
    </submittedName>
</protein>
<accession>A0A7T5R4J1</accession>
<gene>
    <name evidence="9" type="ORF">HYS17_07035</name>
</gene>
<feature type="transmembrane region" description="Helical" evidence="8">
    <location>
        <begin position="181"/>
        <end position="199"/>
    </location>
</feature>
<reference evidence="9 10" key="1">
    <citation type="submission" date="2020-07" db="EMBL/GenBank/DDBJ databases">
        <title>Huge and variable diversity of episymbiotic CPR bacteria and DPANN archaea in groundwater ecosystems.</title>
        <authorList>
            <person name="He C.Y."/>
            <person name="Keren R."/>
            <person name="Whittaker M."/>
            <person name="Farag I.F."/>
            <person name="Doudna J."/>
            <person name="Cate J.H.D."/>
            <person name="Banfield J.F."/>
        </authorList>
    </citation>
    <scope>NUCLEOTIDE SEQUENCE [LARGE SCALE GENOMIC DNA]</scope>
    <source>
        <strain evidence="9">NC_groundwater_70_Ag_B-0.1um_54_66</strain>
    </source>
</reference>
<evidence type="ECO:0000256" key="7">
    <source>
        <dbReference type="RuleBase" id="RU362091"/>
    </source>
</evidence>
<dbReference type="Pfam" id="PF00474">
    <property type="entry name" value="SSF"/>
    <property type="match status" value="1"/>
</dbReference>
<dbReference type="Proteomes" id="UP000595362">
    <property type="component" value="Chromosome"/>
</dbReference>
<name>A0A7T5R4J1_9BACT</name>
<proteinExistence type="inferred from homology"/>